<feature type="transmembrane region" description="Helical" evidence="1">
    <location>
        <begin position="24"/>
        <end position="43"/>
    </location>
</feature>
<keyword evidence="1" id="KW-1133">Transmembrane helix</keyword>
<reference evidence="2 3" key="1">
    <citation type="journal article" date="2019" name="BMC Genomics">
        <title>New insights from Opisthorchis felineus genome: update on genomics of the epidemiologically important liver flukes.</title>
        <authorList>
            <person name="Ershov N.I."/>
            <person name="Mordvinov V.A."/>
            <person name="Prokhortchouk E.B."/>
            <person name="Pakharukova M.Y."/>
            <person name="Gunbin K.V."/>
            <person name="Ustyantsev K."/>
            <person name="Genaev M.A."/>
            <person name="Blinov A.G."/>
            <person name="Mazur A."/>
            <person name="Boulygina E."/>
            <person name="Tsygankova S."/>
            <person name="Khrameeva E."/>
            <person name="Chekanov N."/>
            <person name="Fan G."/>
            <person name="Xiao A."/>
            <person name="Zhang H."/>
            <person name="Xu X."/>
            <person name="Yang H."/>
            <person name="Solovyev V."/>
            <person name="Lee S.M."/>
            <person name="Liu X."/>
            <person name="Afonnikov D.A."/>
            <person name="Skryabin K.G."/>
        </authorList>
    </citation>
    <scope>NUCLEOTIDE SEQUENCE [LARGE SCALE GENOMIC DNA]</scope>
    <source>
        <strain evidence="2">AK-0245</strain>
        <tissue evidence="2">Whole organism</tissue>
    </source>
</reference>
<gene>
    <name evidence="2" type="ORF">CRM22_000295</name>
</gene>
<dbReference type="EMBL" id="SJOL01000533">
    <property type="protein sequence ID" value="TGZ75574.1"/>
    <property type="molecule type" value="Genomic_DNA"/>
</dbReference>
<dbReference type="Proteomes" id="UP000308267">
    <property type="component" value="Unassembled WGS sequence"/>
</dbReference>
<name>A0A4V3SHC0_OPIFE</name>
<dbReference type="AlphaFoldDB" id="A0A4V3SHC0"/>
<protein>
    <submittedName>
        <fullName evidence="2">Uncharacterized protein</fullName>
    </submittedName>
</protein>
<keyword evidence="3" id="KW-1185">Reference proteome</keyword>
<evidence type="ECO:0000313" key="3">
    <source>
        <dbReference type="Proteomes" id="UP000308267"/>
    </source>
</evidence>
<organism evidence="2 3">
    <name type="scientific">Opisthorchis felineus</name>
    <dbReference type="NCBI Taxonomy" id="147828"/>
    <lineage>
        <taxon>Eukaryota</taxon>
        <taxon>Metazoa</taxon>
        <taxon>Spiralia</taxon>
        <taxon>Lophotrochozoa</taxon>
        <taxon>Platyhelminthes</taxon>
        <taxon>Trematoda</taxon>
        <taxon>Digenea</taxon>
        <taxon>Opisthorchiida</taxon>
        <taxon>Opisthorchiata</taxon>
        <taxon>Opisthorchiidae</taxon>
        <taxon>Opisthorchis</taxon>
    </lineage>
</organism>
<proteinExistence type="predicted"/>
<evidence type="ECO:0000313" key="2">
    <source>
        <dbReference type="EMBL" id="TGZ75574.1"/>
    </source>
</evidence>
<comment type="caution">
    <text evidence="2">The sequence shown here is derived from an EMBL/GenBank/DDBJ whole genome shotgun (WGS) entry which is preliminary data.</text>
</comment>
<feature type="non-terminal residue" evidence="2">
    <location>
        <position position="1"/>
    </location>
</feature>
<keyword evidence="1" id="KW-0472">Membrane</keyword>
<evidence type="ECO:0000256" key="1">
    <source>
        <dbReference type="SAM" id="Phobius"/>
    </source>
</evidence>
<accession>A0A4V3SHC0</accession>
<keyword evidence="1" id="KW-0812">Transmembrane</keyword>
<sequence>KQCFGICTTLLNLLIMFSFRRMKIFAHICGALQLSDATLIFLARQTYRD</sequence>